<dbReference type="InterPro" id="IPR045860">
    <property type="entry name" value="Snake_toxin-like_sf"/>
</dbReference>
<dbReference type="Proteomes" id="UP001328107">
    <property type="component" value="Unassembled WGS sequence"/>
</dbReference>
<gene>
    <name evidence="2" type="ORF">PMAYCL1PPCAC_25287</name>
    <name evidence="3" type="ORF">PMAYCL1PPCAC_25288</name>
</gene>
<dbReference type="Gene3D" id="2.10.60.10">
    <property type="entry name" value="CD59"/>
    <property type="match status" value="1"/>
</dbReference>
<reference evidence="2" key="2">
    <citation type="submission" date="2023-06" db="EMBL/GenBank/DDBJ databases">
        <title>Genome assembly of Pristionchus species.</title>
        <authorList>
            <person name="Yoshida K."/>
            <person name="Sommer R.J."/>
        </authorList>
    </citation>
    <scope>NUCLEOTIDE SEQUENCE</scope>
    <source>
        <strain evidence="2">RS5460</strain>
    </source>
</reference>
<evidence type="ECO:0000313" key="4">
    <source>
        <dbReference type="Proteomes" id="UP001328107"/>
    </source>
</evidence>
<keyword evidence="4" id="KW-1185">Reference proteome</keyword>
<feature type="non-terminal residue" evidence="2">
    <location>
        <position position="1"/>
    </location>
</feature>
<accession>A0AAN5I782</accession>
<dbReference type="EMBL" id="BTRK01000005">
    <property type="protein sequence ID" value="GMR55092.1"/>
    <property type="molecule type" value="Genomic_DNA"/>
</dbReference>
<evidence type="ECO:0000256" key="1">
    <source>
        <dbReference type="SAM" id="SignalP"/>
    </source>
</evidence>
<organism evidence="2 4">
    <name type="scientific">Pristionchus mayeri</name>
    <dbReference type="NCBI Taxonomy" id="1317129"/>
    <lineage>
        <taxon>Eukaryota</taxon>
        <taxon>Metazoa</taxon>
        <taxon>Ecdysozoa</taxon>
        <taxon>Nematoda</taxon>
        <taxon>Chromadorea</taxon>
        <taxon>Rhabditida</taxon>
        <taxon>Rhabditina</taxon>
        <taxon>Diplogasteromorpha</taxon>
        <taxon>Diplogasteroidea</taxon>
        <taxon>Neodiplogasteridae</taxon>
        <taxon>Pristionchus</taxon>
    </lineage>
</organism>
<evidence type="ECO:0008006" key="5">
    <source>
        <dbReference type="Google" id="ProtNLM"/>
    </source>
</evidence>
<protein>
    <recommendedName>
        <fullName evidence="5">UPAR/Ly6 domain-containing protein</fullName>
    </recommendedName>
</protein>
<evidence type="ECO:0000313" key="2">
    <source>
        <dbReference type="EMBL" id="GMR55092.1"/>
    </source>
</evidence>
<feature type="signal peptide" evidence="1">
    <location>
        <begin position="1"/>
        <end position="28"/>
    </location>
</feature>
<proteinExistence type="predicted"/>
<dbReference type="SUPFAM" id="SSF57302">
    <property type="entry name" value="Snake toxin-like"/>
    <property type="match status" value="1"/>
</dbReference>
<dbReference type="AlphaFoldDB" id="A0AAN5I782"/>
<keyword evidence="1" id="KW-0732">Signal</keyword>
<comment type="caution">
    <text evidence="2">The sequence shown here is derived from an EMBL/GenBank/DDBJ whole genome shotgun (WGS) entry which is preliminary data.</text>
</comment>
<dbReference type="EMBL" id="BTRK01000005">
    <property type="protein sequence ID" value="GMR55093.1"/>
    <property type="molecule type" value="Genomic_DNA"/>
</dbReference>
<reference evidence="4" key="1">
    <citation type="submission" date="2022-10" db="EMBL/GenBank/DDBJ databases">
        <title>Genome assembly of Pristionchus species.</title>
        <authorList>
            <person name="Yoshida K."/>
            <person name="Sommer R.J."/>
        </authorList>
    </citation>
    <scope>NUCLEOTIDE SEQUENCE [LARGE SCALE GENOMIC DNA]</scope>
    <source>
        <strain evidence="4">RS5460</strain>
    </source>
</reference>
<name>A0AAN5I782_9BILA</name>
<sequence>DVLSVSCAYRAMRLFVLIALALLPATLSMDCYSGKGDNPGIRHGCDIDYDFCYTLEYEDDTPRRGCSLYDQIYCTEEGVTKYRFASSPANLTCCRGELCNNQGL</sequence>
<evidence type="ECO:0000313" key="3">
    <source>
        <dbReference type="EMBL" id="GMR55093.1"/>
    </source>
</evidence>
<feature type="chain" id="PRO_5044710191" description="UPAR/Ly6 domain-containing protein" evidence="1">
    <location>
        <begin position="29"/>
        <end position="104"/>
    </location>
</feature>